<feature type="domain" description="TonB C-terminal" evidence="6">
    <location>
        <begin position="25"/>
        <end position="114"/>
    </location>
</feature>
<dbReference type="EMBL" id="BEWI01000030">
    <property type="protein sequence ID" value="GAY20002.1"/>
    <property type="molecule type" value="Genomic_DNA"/>
</dbReference>
<keyword evidence="3" id="KW-1133">Transmembrane helix</keyword>
<dbReference type="PROSITE" id="PS52015">
    <property type="entry name" value="TONB_CTD"/>
    <property type="match status" value="1"/>
</dbReference>
<dbReference type="GO" id="GO:0055085">
    <property type="term" value="P:transmembrane transport"/>
    <property type="evidence" value="ECO:0007669"/>
    <property type="project" value="InterPro"/>
</dbReference>
<dbReference type="GO" id="GO:0016020">
    <property type="term" value="C:membrane"/>
    <property type="evidence" value="ECO:0007669"/>
    <property type="project" value="UniProtKB-SubCell"/>
</dbReference>
<gene>
    <name evidence="7" type="ORF">SFOMI_0524</name>
</gene>
<evidence type="ECO:0000256" key="1">
    <source>
        <dbReference type="ARBA" id="ARBA00004167"/>
    </source>
</evidence>
<reference evidence="7 8" key="1">
    <citation type="journal article" date="2013" name="Biodegradation">
        <title>Occurrence of 4-tert-butylphenol (4-t-BP) biodegradation in an aquatic sample caused by the presence of Spirodela polyrrhiza and isolation of a 4-t-BP-utilizing bacterium.</title>
        <authorList>
            <person name="Ogata Y."/>
            <person name="Toyama T."/>
            <person name="Yu N."/>
            <person name="Wang X."/>
            <person name="Sei K."/>
            <person name="Ike M."/>
        </authorList>
    </citation>
    <scope>NUCLEOTIDE SEQUENCE [LARGE SCALE GENOMIC DNA]</scope>
    <source>
        <strain evidence="7 8">OMI</strain>
    </source>
</reference>
<accession>A0A292YYC4</accession>
<dbReference type="InterPro" id="IPR006260">
    <property type="entry name" value="TonB/TolA_C"/>
</dbReference>
<dbReference type="SUPFAM" id="SSF74653">
    <property type="entry name" value="TolA/TonB C-terminal domain"/>
    <property type="match status" value="1"/>
</dbReference>
<name>A0A292YYC4_SPHSA</name>
<comment type="caution">
    <text evidence="7">The sequence shown here is derived from an EMBL/GenBank/DDBJ whole genome shotgun (WGS) entry which is preliminary data.</text>
</comment>
<evidence type="ECO:0000313" key="8">
    <source>
        <dbReference type="Proteomes" id="UP000221538"/>
    </source>
</evidence>
<reference evidence="7 8" key="2">
    <citation type="journal article" date="2013" name="Environ. Sci. Technol.">
        <title>The 4-tert-butylphenol-utilizing bacterium Sphingobium fuliginis OMI can degrade bisphenols via phenolic ring hydroxylation and meta-cleavage pathway.</title>
        <authorList>
            <person name="Ogata Y."/>
            <person name="Goda S."/>
            <person name="Toyama T."/>
            <person name="Sei K."/>
            <person name="Ike M."/>
        </authorList>
    </citation>
    <scope>NUCLEOTIDE SEQUENCE [LARGE SCALE GENOMIC DNA]</scope>
    <source>
        <strain evidence="7 8">OMI</strain>
    </source>
</reference>
<protein>
    <submittedName>
        <fullName evidence="7">Ferric siderophore transport system, periplasmic binding protein TonB</fullName>
    </submittedName>
</protein>
<dbReference type="Proteomes" id="UP000221538">
    <property type="component" value="Unassembled WGS sequence"/>
</dbReference>
<comment type="subcellular location">
    <subcellularLocation>
        <location evidence="1">Membrane</location>
        <topology evidence="1">Single-pass membrane protein</topology>
    </subcellularLocation>
</comment>
<proteinExistence type="predicted"/>
<evidence type="ECO:0000256" key="2">
    <source>
        <dbReference type="ARBA" id="ARBA00022692"/>
    </source>
</evidence>
<evidence type="ECO:0000256" key="4">
    <source>
        <dbReference type="ARBA" id="ARBA00023136"/>
    </source>
</evidence>
<dbReference type="Pfam" id="PF13103">
    <property type="entry name" value="TonB_2"/>
    <property type="match status" value="1"/>
</dbReference>
<dbReference type="InterPro" id="IPR037682">
    <property type="entry name" value="TonB_C"/>
</dbReference>
<feature type="region of interest" description="Disordered" evidence="5">
    <location>
        <begin position="1"/>
        <end position="21"/>
    </location>
</feature>
<organism evidence="7 8">
    <name type="scientific">Sphingobium fuliginis (strain ATCC 27551)</name>
    <dbReference type="NCBI Taxonomy" id="336203"/>
    <lineage>
        <taxon>Bacteria</taxon>
        <taxon>Pseudomonadati</taxon>
        <taxon>Pseudomonadota</taxon>
        <taxon>Alphaproteobacteria</taxon>
        <taxon>Sphingomonadales</taxon>
        <taxon>Sphingomonadaceae</taxon>
        <taxon>Sphingobium</taxon>
    </lineage>
</organism>
<keyword evidence="2" id="KW-0812">Transmembrane</keyword>
<evidence type="ECO:0000313" key="7">
    <source>
        <dbReference type="EMBL" id="GAY20002.1"/>
    </source>
</evidence>
<dbReference type="Gene3D" id="3.30.1150.10">
    <property type="match status" value="1"/>
</dbReference>
<keyword evidence="4" id="KW-0472">Membrane</keyword>
<evidence type="ECO:0000259" key="6">
    <source>
        <dbReference type="PROSITE" id="PS52015"/>
    </source>
</evidence>
<evidence type="ECO:0000256" key="3">
    <source>
        <dbReference type="ARBA" id="ARBA00022989"/>
    </source>
</evidence>
<dbReference type="AlphaFoldDB" id="A0A292YYC4"/>
<sequence>MPSIDGPSRTNFAVDPAPAPDSKAESVLASYQGQLWARISARKPRGLNLSGVAMVRFAVGRAGELISVELAASSGNAALDRLALRTVRNAGPFPPPPATVEGDQLVFTIPFSFH</sequence>
<evidence type="ECO:0000256" key="5">
    <source>
        <dbReference type="SAM" id="MobiDB-lite"/>
    </source>
</evidence>
<dbReference type="NCBIfam" id="TIGR01352">
    <property type="entry name" value="tonB_Cterm"/>
    <property type="match status" value="1"/>
</dbReference>